<feature type="transmembrane region" description="Helical" evidence="7">
    <location>
        <begin position="172"/>
        <end position="192"/>
    </location>
</feature>
<feature type="domain" description="Peptidase S54 rhomboid" evidence="8">
    <location>
        <begin position="134"/>
        <end position="274"/>
    </location>
</feature>
<evidence type="ECO:0000256" key="5">
    <source>
        <dbReference type="ARBA" id="ARBA00022989"/>
    </source>
</evidence>
<keyword evidence="10" id="KW-0378">Hydrolase</keyword>
<dbReference type="Gene3D" id="1.20.1540.10">
    <property type="entry name" value="Rhomboid-like"/>
    <property type="match status" value="1"/>
</dbReference>
<feature type="transmembrane region" description="Helical" evidence="7">
    <location>
        <begin position="136"/>
        <end position="160"/>
    </location>
</feature>
<dbReference type="Pfam" id="PF16733">
    <property type="entry name" value="NRho"/>
    <property type="match status" value="1"/>
</dbReference>
<organism evidence="10 11">
    <name type="scientific">Parahaliea maris</name>
    <dbReference type="NCBI Taxonomy" id="2716870"/>
    <lineage>
        <taxon>Bacteria</taxon>
        <taxon>Pseudomonadati</taxon>
        <taxon>Pseudomonadota</taxon>
        <taxon>Gammaproteobacteria</taxon>
        <taxon>Cellvibrionales</taxon>
        <taxon>Halieaceae</taxon>
        <taxon>Parahaliea</taxon>
    </lineage>
</organism>
<dbReference type="GO" id="GO:0006508">
    <property type="term" value="P:proteolysis"/>
    <property type="evidence" value="ECO:0007669"/>
    <property type="project" value="UniProtKB-KW"/>
</dbReference>
<evidence type="ECO:0000259" key="9">
    <source>
        <dbReference type="Pfam" id="PF16733"/>
    </source>
</evidence>
<gene>
    <name evidence="10" type="ORF">FV139_12495</name>
</gene>
<feature type="domain" description="Rhomboid protease N-terminal" evidence="9">
    <location>
        <begin position="7"/>
        <end position="68"/>
    </location>
</feature>
<dbReference type="PANTHER" id="PTHR43066">
    <property type="entry name" value="RHOMBOID-RELATED PROTEIN"/>
    <property type="match status" value="1"/>
</dbReference>
<dbReference type="InterPro" id="IPR035952">
    <property type="entry name" value="Rhomboid-like_sf"/>
</dbReference>
<evidence type="ECO:0000313" key="10">
    <source>
        <dbReference type="EMBL" id="TXS92787.1"/>
    </source>
</evidence>
<dbReference type="InterPro" id="IPR038244">
    <property type="entry name" value="NRho_sf"/>
</dbReference>
<dbReference type="PANTHER" id="PTHR43066:SF26">
    <property type="entry name" value="RHOMBOID PROTEASE GLPG"/>
    <property type="match status" value="1"/>
</dbReference>
<evidence type="ECO:0000256" key="7">
    <source>
        <dbReference type="SAM" id="Phobius"/>
    </source>
</evidence>
<comment type="subcellular location">
    <subcellularLocation>
        <location evidence="1">Membrane</location>
        <topology evidence="1">Multi-pass membrane protein</topology>
    </subcellularLocation>
</comment>
<evidence type="ECO:0000259" key="8">
    <source>
        <dbReference type="Pfam" id="PF01694"/>
    </source>
</evidence>
<keyword evidence="10" id="KW-0645">Protease</keyword>
<keyword evidence="2" id="KW-1003">Cell membrane</keyword>
<feature type="transmembrane region" description="Helical" evidence="7">
    <location>
        <begin position="90"/>
        <end position="116"/>
    </location>
</feature>
<evidence type="ECO:0000256" key="4">
    <source>
        <dbReference type="ARBA" id="ARBA00022692"/>
    </source>
</evidence>
<feature type="transmembrane region" description="Helical" evidence="7">
    <location>
        <begin position="231"/>
        <end position="252"/>
    </location>
</feature>
<dbReference type="InterPro" id="IPR031976">
    <property type="entry name" value="NRho"/>
</dbReference>
<keyword evidence="3" id="KW-0997">Cell inner membrane</keyword>
<evidence type="ECO:0000256" key="2">
    <source>
        <dbReference type="ARBA" id="ARBA00022475"/>
    </source>
</evidence>
<dbReference type="RefSeq" id="WP_148068790.1">
    <property type="nucleotide sequence ID" value="NZ_VRZA01000004.1"/>
</dbReference>
<evidence type="ECO:0000313" key="11">
    <source>
        <dbReference type="Proteomes" id="UP000321039"/>
    </source>
</evidence>
<feature type="transmembrane region" description="Helical" evidence="7">
    <location>
        <begin position="198"/>
        <end position="219"/>
    </location>
</feature>
<dbReference type="Pfam" id="PF01694">
    <property type="entry name" value="Rhomboid"/>
    <property type="match status" value="1"/>
</dbReference>
<dbReference type="GO" id="GO:0016020">
    <property type="term" value="C:membrane"/>
    <property type="evidence" value="ECO:0007669"/>
    <property type="project" value="UniProtKB-SubCell"/>
</dbReference>
<dbReference type="EMBL" id="VRZA01000004">
    <property type="protein sequence ID" value="TXS92787.1"/>
    <property type="molecule type" value="Genomic_DNA"/>
</dbReference>
<feature type="transmembrane region" description="Helical" evidence="7">
    <location>
        <begin position="258"/>
        <end position="277"/>
    </location>
</feature>
<protein>
    <submittedName>
        <fullName evidence="10">Rhomboid family intramembrane serine protease</fullName>
    </submittedName>
</protein>
<dbReference type="GO" id="GO:0004252">
    <property type="term" value="F:serine-type endopeptidase activity"/>
    <property type="evidence" value="ECO:0007669"/>
    <property type="project" value="InterPro"/>
</dbReference>
<keyword evidence="11" id="KW-1185">Reference proteome</keyword>
<reference evidence="10 11" key="1">
    <citation type="submission" date="2019-08" db="EMBL/GenBank/DDBJ databases">
        <title>Parahaliea maris sp. nov., isolated from the surface seawater.</title>
        <authorList>
            <person name="Liu Y."/>
        </authorList>
    </citation>
    <scope>NUCLEOTIDE SEQUENCE [LARGE SCALE GENOMIC DNA]</scope>
    <source>
        <strain evidence="10 11">HSLHS9</strain>
    </source>
</reference>
<sequence length="283" mass="30636">MKDGYPALRVGLDEDLLPLSVALRQRGVMHRIYEERGQQVLKVMDAGHVAPVAELYRAWRAGEVTIEIEQRERAPAAAAPATWRGAPVTLVLLALSAAGFLLVYFNAPVSWLALLTFNPFTLQQGQIEFLPQGHQYWRLVTPAFLHFGWLHIVFNSLWLWELGARVERVMGSVNMLGLFTAIALVSNSAQYLFGGAAIFGGMSGVVYGLLGFSWVAGALQPRWGLQPRPAIMLFMVGWLVICVVGVVEVLGFGAIANAAHVGGLLSGAVLGALFGGLSRISKA</sequence>
<proteinExistence type="predicted"/>
<dbReference type="InterPro" id="IPR022764">
    <property type="entry name" value="Peptidase_S54_rhomboid_dom"/>
</dbReference>
<name>A0A5C8ZZG6_9GAMM</name>
<dbReference type="SUPFAM" id="SSF144091">
    <property type="entry name" value="Rhomboid-like"/>
    <property type="match status" value="1"/>
</dbReference>
<evidence type="ECO:0000256" key="3">
    <source>
        <dbReference type="ARBA" id="ARBA00022519"/>
    </source>
</evidence>
<dbReference type="Proteomes" id="UP000321039">
    <property type="component" value="Unassembled WGS sequence"/>
</dbReference>
<keyword evidence="4 7" id="KW-0812">Transmembrane</keyword>
<keyword evidence="6 7" id="KW-0472">Membrane</keyword>
<dbReference type="AlphaFoldDB" id="A0A5C8ZZG6"/>
<dbReference type="Gene3D" id="3.30.70.2080">
    <property type="match status" value="1"/>
</dbReference>
<comment type="caution">
    <text evidence="10">The sequence shown here is derived from an EMBL/GenBank/DDBJ whole genome shotgun (WGS) entry which is preliminary data.</text>
</comment>
<evidence type="ECO:0000256" key="1">
    <source>
        <dbReference type="ARBA" id="ARBA00004141"/>
    </source>
</evidence>
<accession>A0A5C8ZZG6</accession>
<evidence type="ECO:0000256" key="6">
    <source>
        <dbReference type="ARBA" id="ARBA00023136"/>
    </source>
</evidence>
<keyword evidence="5 7" id="KW-1133">Transmembrane helix</keyword>